<evidence type="ECO:0000256" key="5">
    <source>
        <dbReference type="ARBA" id="ARBA00023242"/>
    </source>
</evidence>
<keyword evidence="4" id="KW-0804">Transcription</keyword>
<evidence type="ECO:0000256" key="1">
    <source>
        <dbReference type="ARBA" id="ARBA00004123"/>
    </source>
</evidence>
<dbReference type="OrthoDB" id="6085656at2759"/>
<evidence type="ECO:0000256" key="2">
    <source>
        <dbReference type="ARBA" id="ARBA00022491"/>
    </source>
</evidence>
<dbReference type="SUPFAM" id="SSF47459">
    <property type="entry name" value="HLH, helix-loop-helix DNA-binding domain"/>
    <property type="match status" value="1"/>
</dbReference>
<feature type="region of interest" description="Disordered" evidence="6">
    <location>
        <begin position="126"/>
        <end position="161"/>
    </location>
</feature>
<reference evidence="8" key="2">
    <citation type="submission" date="2025-09" db="UniProtKB">
        <authorList>
            <consortium name="Ensembl"/>
        </authorList>
    </citation>
    <scope>IDENTIFICATION</scope>
</reference>
<protein>
    <submittedName>
        <fullName evidence="8">Hairy-related 3</fullName>
    </submittedName>
</protein>
<evidence type="ECO:0000259" key="7">
    <source>
        <dbReference type="PROSITE" id="PS50888"/>
    </source>
</evidence>
<dbReference type="GO" id="GO:0046983">
    <property type="term" value="F:protein dimerization activity"/>
    <property type="evidence" value="ECO:0007669"/>
    <property type="project" value="InterPro"/>
</dbReference>
<feature type="compositionally biased region" description="Basic and acidic residues" evidence="6">
    <location>
        <begin position="144"/>
        <end position="157"/>
    </location>
</feature>
<comment type="subcellular location">
    <subcellularLocation>
        <location evidence="1">Nucleus</location>
    </subcellularLocation>
</comment>
<dbReference type="InterPro" id="IPR036638">
    <property type="entry name" value="HLH_DNA-bd_sf"/>
</dbReference>
<sequence length="240" mass="27719">MEAPPDCHMKTRTMSGKKVSKPLMEKKRRARINKSLDQLKSLLETYYTNNVRKRKLEKADILEMTVKHLRNLQRRQRGSTVDANLAEYQAGFRSCLAGVNRYLQVTNGGSRTLRLNVLDRLSRSLSAPVQDSSTADSSRVPPEAIERKDPRSTEDKQGSSMALNTVRHIMRDNEKGTCVNMSSLYKKKEVIQEHVKLYNGHQAPEKIRIKYWNSNNRCLTERPSSIKHAMVCSQDFWRPW</sequence>
<evidence type="ECO:0000256" key="3">
    <source>
        <dbReference type="ARBA" id="ARBA00023015"/>
    </source>
</evidence>
<organism evidence="8 9">
    <name type="scientific">Paramormyrops kingsleyae</name>
    <dbReference type="NCBI Taxonomy" id="1676925"/>
    <lineage>
        <taxon>Eukaryota</taxon>
        <taxon>Metazoa</taxon>
        <taxon>Chordata</taxon>
        <taxon>Craniata</taxon>
        <taxon>Vertebrata</taxon>
        <taxon>Euteleostomi</taxon>
        <taxon>Actinopterygii</taxon>
        <taxon>Neopterygii</taxon>
        <taxon>Teleostei</taxon>
        <taxon>Osteoglossocephala</taxon>
        <taxon>Osteoglossomorpha</taxon>
        <taxon>Osteoglossiformes</taxon>
        <taxon>Mormyridae</taxon>
        <taxon>Paramormyrops</taxon>
    </lineage>
</organism>
<dbReference type="AlphaFoldDB" id="A0A3B3SUL2"/>
<dbReference type="Pfam" id="PF00010">
    <property type="entry name" value="HLH"/>
    <property type="match status" value="1"/>
</dbReference>
<dbReference type="InterPro" id="IPR050370">
    <property type="entry name" value="HES_HEY"/>
</dbReference>
<evidence type="ECO:0000313" key="9">
    <source>
        <dbReference type="Proteomes" id="UP000261540"/>
    </source>
</evidence>
<dbReference type="SMART" id="SM00353">
    <property type="entry name" value="HLH"/>
    <property type="match status" value="1"/>
</dbReference>
<dbReference type="Ensembl" id="ENSPKIT00000014860.1">
    <property type="protein sequence ID" value="ENSPKIP00000033963.1"/>
    <property type="gene ID" value="ENSPKIG00000013493.1"/>
</dbReference>
<evidence type="ECO:0000313" key="8">
    <source>
        <dbReference type="Ensembl" id="ENSPKIP00000033963.1"/>
    </source>
</evidence>
<keyword evidence="2" id="KW-0678">Repressor</keyword>
<reference evidence="8" key="1">
    <citation type="submission" date="2025-08" db="UniProtKB">
        <authorList>
            <consortium name="Ensembl"/>
        </authorList>
    </citation>
    <scope>IDENTIFICATION</scope>
</reference>
<dbReference type="GeneTree" id="ENSGT00730000111482"/>
<keyword evidence="5" id="KW-0539">Nucleus</keyword>
<accession>A0A3B3SUL2</accession>
<dbReference type="PANTHER" id="PTHR10985">
    <property type="entry name" value="BASIC HELIX-LOOP-HELIX TRANSCRIPTION FACTOR, HES-RELATED"/>
    <property type="match status" value="1"/>
</dbReference>
<proteinExistence type="predicted"/>
<evidence type="ECO:0000256" key="4">
    <source>
        <dbReference type="ARBA" id="ARBA00023163"/>
    </source>
</evidence>
<dbReference type="CTD" id="30289"/>
<feature type="compositionally biased region" description="Polar residues" evidence="6">
    <location>
        <begin position="126"/>
        <end position="137"/>
    </location>
</feature>
<evidence type="ECO:0000256" key="6">
    <source>
        <dbReference type="SAM" id="MobiDB-lite"/>
    </source>
</evidence>
<dbReference type="PROSITE" id="PS50888">
    <property type="entry name" value="BHLH"/>
    <property type="match status" value="1"/>
</dbReference>
<name>A0A3B3SUL2_9TELE</name>
<dbReference type="KEGG" id="pki:111859108"/>
<dbReference type="Proteomes" id="UP000261540">
    <property type="component" value="Unplaced"/>
</dbReference>
<dbReference type="InterPro" id="IPR011598">
    <property type="entry name" value="bHLH_dom"/>
</dbReference>
<dbReference type="FunFam" id="4.10.280.10:FF:000077">
    <property type="entry name" value="transcription factor HES-3 isoform X2"/>
    <property type="match status" value="1"/>
</dbReference>
<dbReference type="GO" id="GO:0005634">
    <property type="term" value="C:nucleus"/>
    <property type="evidence" value="ECO:0007669"/>
    <property type="project" value="UniProtKB-SubCell"/>
</dbReference>
<feature type="domain" description="BHLH" evidence="7">
    <location>
        <begin position="16"/>
        <end position="72"/>
    </location>
</feature>
<keyword evidence="3" id="KW-0805">Transcription regulation</keyword>
<dbReference type="Gene3D" id="4.10.280.10">
    <property type="entry name" value="Helix-loop-helix DNA-binding domain"/>
    <property type="match status" value="1"/>
</dbReference>
<keyword evidence="9" id="KW-1185">Reference proteome</keyword>